<evidence type="ECO:0000256" key="1">
    <source>
        <dbReference type="ARBA" id="ARBA00022670"/>
    </source>
</evidence>
<accession>A0A5N6LZE5</accession>
<dbReference type="PANTHER" id="PTHR42648:SF18">
    <property type="entry name" value="RETROTRANSPOSON, UNCLASSIFIED-LIKE PROTEIN"/>
    <property type="match status" value="1"/>
</dbReference>
<dbReference type="SUPFAM" id="SSF53098">
    <property type="entry name" value="Ribonuclease H-like"/>
    <property type="match status" value="1"/>
</dbReference>
<dbReference type="InterPro" id="IPR001584">
    <property type="entry name" value="Integrase_cat-core"/>
</dbReference>
<dbReference type="Pfam" id="PF22936">
    <property type="entry name" value="Pol_BBD"/>
    <property type="match status" value="1"/>
</dbReference>
<feature type="compositionally biased region" description="Polar residues" evidence="4">
    <location>
        <begin position="475"/>
        <end position="485"/>
    </location>
</feature>
<dbReference type="GO" id="GO:0006508">
    <property type="term" value="P:proteolysis"/>
    <property type="evidence" value="ECO:0007669"/>
    <property type="project" value="UniProtKB-KW"/>
</dbReference>
<dbReference type="Gene3D" id="3.30.420.10">
    <property type="entry name" value="Ribonuclease H-like superfamily/Ribonuclease H"/>
    <property type="match status" value="1"/>
</dbReference>
<organism evidence="6 7">
    <name type="scientific">Mikania micrantha</name>
    <name type="common">bitter vine</name>
    <dbReference type="NCBI Taxonomy" id="192012"/>
    <lineage>
        <taxon>Eukaryota</taxon>
        <taxon>Viridiplantae</taxon>
        <taxon>Streptophyta</taxon>
        <taxon>Embryophyta</taxon>
        <taxon>Tracheophyta</taxon>
        <taxon>Spermatophyta</taxon>
        <taxon>Magnoliopsida</taxon>
        <taxon>eudicotyledons</taxon>
        <taxon>Gunneridae</taxon>
        <taxon>Pentapetalae</taxon>
        <taxon>asterids</taxon>
        <taxon>campanulids</taxon>
        <taxon>Asterales</taxon>
        <taxon>Asteraceae</taxon>
        <taxon>Asteroideae</taxon>
        <taxon>Heliantheae alliance</taxon>
        <taxon>Eupatorieae</taxon>
        <taxon>Mikania</taxon>
    </lineage>
</organism>
<dbReference type="GO" id="GO:0015074">
    <property type="term" value="P:DNA integration"/>
    <property type="evidence" value="ECO:0007669"/>
    <property type="project" value="InterPro"/>
</dbReference>
<proteinExistence type="predicted"/>
<keyword evidence="7" id="KW-1185">Reference proteome</keyword>
<dbReference type="EMBL" id="SZYD01000017">
    <property type="protein sequence ID" value="KAD3067000.1"/>
    <property type="molecule type" value="Genomic_DNA"/>
</dbReference>
<dbReference type="InterPro" id="IPR054722">
    <property type="entry name" value="PolX-like_BBD"/>
</dbReference>
<name>A0A5N6LZE5_9ASTR</name>
<dbReference type="InterPro" id="IPR025724">
    <property type="entry name" value="GAG-pre-integrase_dom"/>
</dbReference>
<dbReference type="Pfam" id="PF13976">
    <property type="entry name" value="gag_pre-integrs"/>
    <property type="match status" value="1"/>
</dbReference>
<dbReference type="InterPro" id="IPR057670">
    <property type="entry name" value="SH3_retrovirus"/>
</dbReference>
<feature type="region of interest" description="Disordered" evidence="4">
    <location>
        <begin position="475"/>
        <end position="551"/>
    </location>
</feature>
<dbReference type="AlphaFoldDB" id="A0A5N6LZE5"/>
<dbReference type="Proteomes" id="UP000326396">
    <property type="component" value="Linkage Group LG7"/>
</dbReference>
<dbReference type="GO" id="GO:0003676">
    <property type="term" value="F:nucleic acid binding"/>
    <property type="evidence" value="ECO:0007669"/>
    <property type="project" value="InterPro"/>
</dbReference>
<gene>
    <name evidence="6" type="ORF">E3N88_34880</name>
</gene>
<evidence type="ECO:0000259" key="5">
    <source>
        <dbReference type="PROSITE" id="PS50994"/>
    </source>
</evidence>
<dbReference type="GO" id="GO:0008233">
    <property type="term" value="F:peptidase activity"/>
    <property type="evidence" value="ECO:0007669"/>
    <property type="project" value="UniProtKB-KW"/>
</dbReference>
<feature type="compositionally biased region" description="Polar residues" evidence="4">
    <location>
        <begin position="491"/>
        <end position="502"/>
    </location>
</feature>
<dbReference type="OrthoDB" id="913746at2759"/>
<dbReference type="InterPro" id="IPR036397">
    <property type="entry name" value="RNaseH_sf"/>
</dbReference>
<dbReference type="Pfam" id="PF07727">
    <property type="entry name" value="RVT_2"/>
    <property type="match status" value="1"/>
</dbReference>
<dbReference type="InterPro" id="IPR039537">
    <property type="entry name" value="Retrotran_Ty1/copia-like"/>
</dbReference>
<evidence type="ECO:0000313" key="7">
    <source>
        <dbReference type="Proteomes" id="UP000326396"/>
    </source>
</evidence>
<keyword evidence="2" id="KW-0479">Metal-binding</keyword>
<reference evidence="6 7" key="1">
    <citation type="submission" date="2019-05" db="EMBL/GenBank/DDBJ databases">
        <title>Mikania micrantha, genome provides insights into the molecular mechanism of rapid growth.</title>
        <authorList>
            <person name="Liu B."/>
        </authorList>
    </citation>
    <scope>NUCLEOTIDE SEQUENCE [LARGE SCALE GENOMIC DNA]</scope>
    <source>
        <strain evidence="6">NLD-2019</strain>
        <tissue evidence="6">Leaf</tissue>
    </source>
</reference>
<evidence type="ECO:0000313" key="6">
    <source>
        <dbReference type="EMBL" id="KAD3067000.1"/>
    </source>
</evidence>
<sequence length="731" mass="83644">MQVENIHTCLMIHEGSSSILNSHWFIDSGCSNHMTGVKESFTQLDESFKLEVNLGDKKKLKIEGKGTVRISLSNFSYKLLDDVYYVPMLEYNLLSVGQLMKKGYSLLFDDDMCVIRNKKKPVDVISIQVAANNMFLFDATKDLKSQVESAPVNVVDDTTKLWHLRYGHFYLEGLKRISQNKMVRGLPNINQIVTCESCILGKQHQLSYNSSSWRATKKLELIHADLCGPMQVKSLGGSLYYFLLIDDLTRMCWVYFLKQKSQAFEKFKLFKAMVENEVECSIKVLRTYRGGEFCSSDFNSFCENNGIKRELNVPYTPQHNGVVERKNRTIMGMTRSMLKEKCLPNYLWAEGVATAIYLINRSSTKAIKNCTPIEAWTGHKPSVHHLKIFGCIVYGHIPVHQRQKLDDRSEKCIFIGYAEESRGYRLYNPSTKKIQIERNVTFLERDSWKWDDKSYTSASTLIEDPFPMQTQEEITVQNNDSSPPNLHSAHSDLNSQNTPLSYSSHIHLNSNQNNSNATASSSSSNDASSSSSHNTPPQPSRRISKPPTWMKDYHTGEEMEEETQLFALSVSDLTTYQEAVMKKEWYEAMVSELKAIEKHDTWKLVDCPSERNIVGLKWLFKTKLGVDGKILRYKARLVGKGYSQQHGIDYQETFAHVARFETIRVVIAVAAQRGWPLYQLGMKTAFLNGELTEEIYVQQAEGFVKKGHEGKVYLLKKALYGLKQVPRAWYS</sequence>
<comment type="caution">
    <text evidence="6">The sequence shown here is derived from an EMBL/GenBank/DDBJ whole genome shotgun (WGS) entry which is preliminary data.</text>
</comment>
<keyword evidence="3" id="KW-0378">Hydrolase</keyword>
<evidence type="ECO:0000256" key="2">
    <source>
        <dbReference type="ARBA" id="ARBA00022723"/>
    </source>
</evidence>
<dbReference type="GO" id="GO:0046872">
    <property type="term" value="F:metal ion binding"/>
    <property type="evidence" value="ECO:0007669"/>
    <property type="project" value="UniProtKB-KW"/>
</dbReference>
<dbReference type="Pfam" id="PF00665">
    <property type="entry name" value="rve"/>
    <property type="match status" value="1"/>
</dbReference>
<evidence type="ECO:0000256" key="4">
    <source>
        <dbReference type="SAM" id="MobiDB-lite"/>
    </source>
</evidence>
<feature type="compositionally biased region" description="Low complexity" evidence="4">
    <location>
        <begin position="503"/>
        <end position="534"/>
    </location>
</feature>
<keyword evidence="1" id="KW-0645">Protease</keyword>
<dbReference type="PROSITE" id="PS50994">
    <property type="entry name" value="INTEGRASE"/>
    <property type="match status" value="1"/>
</dbReference>
<dbReference type="InterPro" id="IPR012337">
    <property type="entry name" value="RNaseH-like_sf"/>
</dbReference>
<dbReference type="PANTHER" id="PTHR42648">
    <property type="entry name" value="TRANSPOSASE, PUTATIVE-RELATED"/>
    <property type="match status" value="1"/>
</dbReference>
<protein>
    <recommendedName>
        <fullName evidence="5">Integrase catalytic domain-containing protein</fullName>
    </recommendedName>
</protein>
<dbReference type="Pfam" id="PF25597">
    <property type="entry name" value="SH3_retrovirus"/>
    <property type="match status" value="1"/>
</dbReference>
<dbReference type="InterPro" id="IPR013103">
    <property type="entry name" value="RVT_2"/>
</dbReference>
<feature type="domain" description="Integrase catalytic" evidence="5">
    <location>
        <begin position="214"/>
        <end position="380"/>
    </location>
</feature>
<evidence type="ECO:0000256" key="3">
    <source>
        <dbReference type="ARBA" id="ARBA00022801"/>
    </source>
</evidence>